<dbReference type="GO" id="GO:0005524">
    <property type="term" value="F:ATP binding"/>
    <property type="evidence" value="ECO:0007669"/>
    <property type="project" value="UniProtKB-KW"/>
</dbReference>
<dbReference type="EMBL" id="CP100595">
    <property type="protein sequence ID" value="UTJ07531.1"/>
    <property type="molecule type" value="Genomic_DNA"/>
</dbReference>
<gene>
    <name evidence="6" type="ORF">NJU99_05385</name>
</gene>
<comment type="similarity">
    <text evidence="1">Belongs to the heat shock protein 90 family.</text>
</comment>
<keyword evidence="7" id="KW-1185">Reference proteome</keyword>
<dbReference type="PANTHER" id="PTHR11528">
    <property type="entry name" value="HEAT SHOCK PROTEIN 90 FAMILY MEMBER"/>
    <property type="match status" value="1"/>
</dbReference>
<dbReference type="Pfam" id="PF24391">
    <property type="entry name" value="HD-CE"/>
    <property type="match status" value="1"/>
</dbReference>
<dbReference type="PRINTS" id="PR00775">
    <property type="entry name" value="HEATSHOCK90"/>
</dbReference>
<keyword evidence="4" id="KW-0143">Chaperone</keyword>
<protein>
    <submittedName>
        <fullName evidence="6">ATP-binding protein</fullName>
    </submittedName>
</protein>
<dbReference type="InterPro" id="IPR056471">
    <property type="entry name" value="HD-CE"/>
</dbReference>
<dbReference type="InterPro" id="IPR001404">
    <property type="entry name" value="Hsp90_fam"/>
</dbReference>
<evidence type="ECO:0000313" key="7">
    <source>
        <dbReference type="Proteomes" id="UP001060012"/>
    </source>
</evidence>
<accession>A0ABY5E5U3</accession>
<dbReference type="InterPro" id="IPR020575">
    <property type="entry name" value="Hsp90_N"/>
</dbReference>
<dbReference type="Gene3D" id="3.30.565.10">
    <property type="entry name" value="Histidine kinase-like ATPase, C-terminal domain"/>
    <property type="match status" value="1"/>
</dbReference>
<dbReference type="InterPro" id="IPR036890">
    <property type="entry name" value="HATPase_C_sf"/>
</dbReference>
<name>A0ABY5E5U3_9BACT</name>
<evidence type="ECO:0000256" key="2">
    <source>
        <dbReference type="ARBA" id="ARBA00022741"/>
    </source>
</evidence>
<feature type="domain" description="HD-CE" evidence="5">
    <location>
        <begin position="2"/>
        <end position="221"/>
    </location>
</feature>
<evidence type="ECO:0000256" key="3">
    <source>
        <dbReference type="ARBA" id="ARBA00022840"/>
    </source>
</evidence>
<organism evidence="6 7">
    <name type="scientific">Arcobacter roscoffensis</name>
    <dbReference type="NCBI Taxonomy" id="2961520"/>
    <lineage>
        <taxon>Bacteria</taxon>
        <taxon>Pseudomonadati</taxon>
        <taxon>Campylobacterota</taxon>
        <taxon>Epsilonproteobacteria</taxon>
        <taxon>Campylobacterales</taxon>
        <taxon>Arcobacteraceae</taxon>
        <taxon>Arcobacter</taxon>
    </lineage>
</organism>
<evidence type="ECO:0000256" key="4">
    <source>
        <dbReference type="ARBA" id="ARBA00023186"/>
    </source>
</evidence>
<dbReference type="Proteomes" id="UP001060012">
    <property type="component" value="Chromosome"/>
</dbReference>
<evidence type="ECO:0000256" key="1">
    <source>
        <dbReference type="ARBA" id="ARBA00008239"/>
    </source>
</evidence>
<dbReference type="SUPFAM" id="SSF55874">
    <property type="entry name" value="ATPase domain of HSP90 chaperone/DNA topoisomerase II/histidine kinase"/>
    <property type="match status" value="1"/>
</dbReference>
<proteinExistence type="inferred from homology"/>
<dbReference type="Pfam" id="PF13589">
    <property type="entry name" value="HATPase_c_3"/>
    <property type="match status" value="1"/>
</dbReference>
<evidence type="ECO:0000259" key="5">
    <source>
        <dbReference type="Pfam" id="PF24391"/>
    </source>
</evidence>
<reference evidence="6" key="1">
    <citation type="submission" date="2022-07" db="EMBL/GenBank/DDBJ databases">
        <title>Arcobacter roscoffensis sp. nov., a marine bacterium isolated from coastal seawater collected from Roscoff, France.</title>
        <authorList>
            <person name="Pascual J."/>
            <person name="Lepeaux C."/>
            <person name="Methner A."/>
            <person name="Overmann J."/>
        </authorList>
    </citation>
    <scope>NUCLEOTIDE SEQUENCE</scope>
    <source>
        <strain evidence="6">ARW1-2F2</strain>
    </source>
</reference>
<keyword evidence="3 6" id="KW-0067">ATP-binding</keyword>
<evidence type="ECO:0000313" key="6">
    <source>
        <dbReference type="EMBL" id="UTJ07531.1"/>
    </source>
</evidence>
<sequence length="908" mass="107737">MLLGNSIDNLSASELAVILLSAYWHDLGMVCNDIEEIKNEEWFDEYIDKSYKYDGNLTPNIVSEYIRLNHHKRLEKYLYDTSNILNESEKDLFINEYDVIDMAYKVSMSHNENTKDLEKFKEYQSNHNQDDFIFCAILLRLADVMDFDNDRTANSSYKFLGLENPINSENQFSQKEWKKHLDSLGFSYNYENKILYFKAIPKDPDTEFYIREFVKIIENELNKCTQLFNSHCHKWRDVFKLPYEIDISGINSKSRYKFGDYKFSFDNNQVLDLLTGNNIYSDPMIFVRELLQNSIDASLYRETLEKEKGKSDFKCEAINVTDWHDKDGNYWIRFDDYGLGMDEYVLLNYFTKIGKSFYESKDFNNEVGFKAISRFGIGILSCFMVANKIEVSTKKENSEAIRFSIKSLYSYFITQLESIHRNVSPFPSSDDSKIEKYRKEIGTSIAIQIDFNKLNRWFEIKKELLRHIYYSPVEIQYKNEKIGTTIDELEKNPWIDEETIIELNEKDDSKIKSFFTITNMNERFKLRIKPIKLSDYSNNNKIKAQMVIVEVFSNILKVEGNIQREILIQRSFVNDESLELKLNRTNPKISHSSKSTRILLKNYKELVSFDKLTYSKLGHNGIFNTKDFSDLFNEKLTSITNSEKFVITHIYLSNEFRPSLDISRSKEINFDYKTISTVNLMMSKFITKNNLTKETYDCSLVRNRFSGNITYNEILNDENSKEWKEEKIFLLENDNYGSLKELVNKRIYNYPRIEHFNLDYIYKSHTRQMFVLILVSLFTDGYLDKKGFYYVEKIYEQPKEVNAEKYFNVGFFLKYEESIRTKLQLSYKHEYFSLNIEHPFSKWLLENAKALNDNYKGIFEDIKNTFNSYYQNEKFEKLDSLLRLLEKLKPNIIDDVIIKSIETLKEGS</sequence>
<keyword evidence="2" id="KW-0547">Nucleotide-binding</keyword>